<gene>
    <name evidence="14" type="ORF">C2G38_2223001</name>
</gene>
<comment type="subcellular location">
    <subcellularLocation>
        <location evidence="1 11">Nucleus</location>
    </subcellularLocation>
</comment>
<feature type="zinc finger region" description="C3H1-type" evidence="10">
    <location>
        <begin position="39"/>
        <end position="66"/>
    </location>
</feature>
<reference evidence="14 15" key="1">
    <citation type="submission" date="2018-06" db="EMBL/GenBank/DDBJ databases">
        <title>Comparative genomics reveals the genomic features of Rhizophagus irregularis, R. cerebriforme, R. diaphanum and Gigaspora rosea, and their symbiotic lifestyle signature.</title>
        <authorList>
            <person name="Morin E."/>
            <person name="San Clemente H."/>
            <person name="Chen E.C.H."/>
            <person name="De La Providencia I."/>
            <person name="Hainaut M."/>
            <person name="Kuo A."/>
            <person name="Kohler A."/>
            <person name="Murat C."/>
            <person name="Tang N."/>
            <person name="Roy S."/>
            <person name="Loubradou J."/>
            <person name="Henrissat B."/>
            <person name="Grigoriev I.V."/>
            <person name="Corradi N."/>
            <person name="Roux C."/>
            <person name="Martin F.M."/>
        </authorList>
    </citation>
    <scope>NUCLEOTIDE SEQUENCE [LARGE SCALE GENOMIC DNA]</scope>
    <source>
        <strain evidence="14 15">DAOM 194757</strain>
    </source>
</reference>
<keyword evidence="3 11" id="KW-0507">mRNA processing</keyword>
<evidence type="ECO:0000259" key="12">
    <source>
        <dbReference type="PROSITE" id="PS50103"/>
    </source>
</evidence>
<dbReference type="Gene3D" id="4.10.1000.10">
    <property type="entry name" value="Zinc finger, CCCH-type"/>
    <property type="match status" value="3"/>
</dbReference>
<keyword evidence="8 11" id="KW-0694">RNA-binding</keyword>
<dbReference type="InterPro" id="IPR045348">
    <property type="entry name" value="CPSF4/Yth1"/>
</dbReference>
<dbReference type="GO" id="GO:0005634">
    <property type="term" value="C:nucleus"/>
    <property type="evidence" value="ECO:0007669"/>
    <property type="project" value="UniProtKB-SubCell"/>
</dbReference>
<dbReference type="PANTHER" id="PTHR23102:SF24">
    <property type="entry name" value="CLEAVAGE AND POLYADENYLATION SPECIFICITY FACTOR SUBUNIT 4"/>
    <property type="match status" value="1"/>
</dbReference>
<dbReference type="EMBL" id="QKWP01002229">
    <property type="protein sequence ID" value="RIB04206.1"/>
    <property type="molecule type" value="Genomic_DNA"/>
</dbReference>
<sequence length="242" mass="27939">MVSKAIFNQDTSGYKFDFEDFMKNELGLRLNKNSKQHRNPSEEVCQDFLRGICKRGTSCRYLHSIKKSIVCKHWLRGLCMLEDQCEYLHEYNLQKLPKCVNYVVFGVCLSPNCVFAHGEYNIEICEDFERGLCVKGPNCKKKHVKKAACASFIAGNCPNGVACSEFHPKLELPNDQILLEIPDQKFGVAYAQGQQRWSSRSFHFRRHSLDIICFRCGKKGHKAYNCRYLEKSFSRGNEISIK</sequence>
<dbReference type="STRING" id="44941.A0A397UAN9"/>
<dbReference type="OrthoDB" id="1914176at2759"/>
<evidence type="ECO:0000256" key="6">
    <source>
        <dbReference type="ARBA" id="ARBA00022771"/>
    </source>
</evidence>
<dbReference type="Pfam" id="PF00642">
    <property type="entry name" value="zf-CCCH"/>
    <property type="match status" value="1"/>
</dbReference>
<dbReference type="InterPro" id="IPR036855">
    <property type="entry name" value="Znf_CCCH_sf"/>
</dbReference>
<keyword evidence="9 11" id="KW-0539">Nucleus</keyword>
<organism evidence="14 15">
    <name type="scientific">Gigaspora rosea</name>
    <dbReference type="NCBI Taxonomy" id="44941"/>
    <lineage>
        <taxon>Eukaryota</taxon>
        <taxon>Fungi</taxon>
        <taxon>Fungi incertae sedis</taxon>
        <taxon>Mucoromycota</taxon>
        <taxon>Glomeromycotina</taxon>
        <taxon>Glomeromycetes</taxon>
        <taxon>Diversisporales</taxon>
        <taxon>Gigasporaceae</taxon>
        <taxon>Gigaspora</taxon>
    </lineage>
</organism>
<dbReference type="PROSITE" id="PS50103">
    <property type="entry name" value="ZF_C3H1"/>
    <property type="match status" value="3"/>
</dbReference>
<dbReference type="InterPro" id="IPR036875">
    <property type="entry name" value="Znf_CCHC_sf"/>
</dbReference>
<dbReference type="InterPro" id="IPR000571">
    <property type="entry name" value="Znf_CCCH"/>
</dbReference>
<evidence type="ECO:0000256" key="11">
    <source>
        <dbReference type="RuleBase" id="RU369008"/>
    </source>
</evidence>
<dbReference type="InterPro" id="IPR001878">
    <property type="entry name" value="Znf_CCHC"/>
</dbReference>
<evidence type="ECO:0000313" key="14">
    <source>
        <dbReference type="EMBL" id="RIB04206.1"/>
    </source>
</evidence>
<name>A0A397UAN9_9GLOM</name>
<evidence type="ECO:0000256" key="2">
    <source>
        <dbReference type="ARBA" id="ARBA00008907"/>
    </source>
</evidence>
<feature type="domain" description="C3H1-type" evidence="12">
    <location>
        <begin position="119"/>
        <end position="146"/>
    </location>
</feature>
<keyword evidence="15" id="KW-1185">Reference proteome</keyword>
<feature type="domain" description="CCHC-type" evidence="13">
    <location>
        <begin position="213"/>
        <end position="227"/>
    </location>
</feature>
<evidence type="ECO:0000256" key="3">
    <source>
        <dbReference type="ARBA" id="ARBA00022664"/>
    </source>
</evidence>
<evidence type="ECO:0000256" key="9">
    <source>
        <dbReference type="ARBA" id="ARBA00023242"/>
    </source>
</evidence>
<feature type="domain" description="C3H1-type" evidence="12">
    <location>
        <begin position="39"/>
        <end position="66"/>
    </location>
</feature>
<feature type="zinc finger region" description="C3H1-type" evidence="10">
    <location>
        <begin position="119"/>
        <end position="146"/>
    </location>
</feature>
<keyword evidence="5 11" id="KW-0677">Repeat</keyword>
<comment type="caution">
    <text evidence="14">The sequence shown here is derived from an EMBL/GenBank/DDBJ whole genome shotgun (WGS) entry which is preliminary data.</text>
</comment>
<comment type="similarity">
    <text evidence="2 11">Belongs to the CPSF4/YTH1 family.</text>
</comment>
<dbReference type="SUPFAM" id="SSF57756">
    <property type="entry name" value="Retrovirus zinc finger-like domains"/>
    <property type="match status" value="1"/>
</dbReference>
<feature type="domain" description="C3H1-type" evidence="12">
    <location>
        <begin position="70"/>
        <end position="92"/>
    </location>
</feature>
<evidence type="ECO:0000313" key="15">
    <source>
        <dbReference type="Proteomes" id="UP000266673"/>
    </source>
</evidence>
<keyword evidence="6 10" id="KW-0863">Zinc-finger</keyword>
<dbReference type="SMART" id="SM00356">
    <property type="entry name" value="ZnF_C3H1"/>
    <property type="match status" value="5"/>
</dbReference>
<dbReference type="GO" id="GO:0008270">
    <property type="term" value="F:zinc ion binding"/>
    <property type="evidence" value="ECO:0007669"/>
    <property type="project" value="UniProtKB-KW"/>
</dbReference>
<evidence type="ECO:0000259" key="13">
    <source>
        <dbReference type="PROSITE" id="PS50158"/>
    </source>
</evidence>
<dbReference type="PANTHER" id="PTHR23102">
    <property type="entry name" value="CLEAVAGE AND POLYADENYLATION SPECIFICITY FACTOR SUBUNIT 4-RELATED"/>
    <property type="match status" value="1"/>
</dbReference>
<dbReference type="PROSITE" id="PS50158">
    <property type="entry name" value="ZF_CCHC"/>
    <property type="match status" value="1"/>
</dbReference>
<dbReference type="Proteomes" id="UP000266673">
    <property type="component" value="Unassembled WGS sequence"/>
</dbReference>
<keyword evidence="4 10" id="KW-0479">Metal-binding</keyword>
<protein>
    <recommendedName>
        <fullName evidence="11">mRNA 3'-end-processing protein</fullName>
    </recommendedName>
</protein>
<evidence type="ECO:0000256" key="1">
    <source>
        <dbReference type="ARBA" id="ARBA00004123"/>
    </source>
</evidence>
<evidence type="ECO:0000256" key="5">
    <source>
        <dbReference type="ARBA" id="ARBA00022737"/>
    </source>
</evidence>
<dbReference type="SUPFAM" id="SSF90229">
    <property type="entry name" value="CCCH zinc finger"/>
    <property type="match status" value="2"/>
</dbReference>
<evidence type="ECO:0000256" key="10">
    <source>
        <dbReference type="PROSITE-ProRule" id="PRU00723"/>
    </source>
</evidence>
<evidence type="ECO:0000256" key="4">
    <source>
        <dbReference type="ARBA" id="ARBA00022723"/>
    </source>
</evidence>
<evidence type="ECO:0000256" key="8">
    <source>
        <dbReference type="ARBA" id="ARBA00022884"/>
    </source>
</evidence>
<feature type="zinc finger region" description="C3H1-type" evidence="10">
    <location>
        <begin position="70"/>
        <end position="92"/>
    </location>
</feature>
<proteinExistence type="inferred from homology"/>
<keyword evidence="7 10" id="KW-0862">Zinc</keyword>
<dbReference type="AlphaFoldDB" id="A0A397UAN9"/>
<accession>A0A397UAN9</accession>
<evidence type="ECO:0000256" key="7">
    <source>
        <dbReference type="ARBA" id="ARBA00022833"/>
    </source>
</evidence>
<comment type="function">
    <text evidence="11">Component of the cleavage factor I (CF I) involved in pre-mRNA 3'-end processing.</text>
</comment>
<dbReference type="GO" id="GO:0003723">
    <property type="term" value="F:RNA binding"/>
    <property type="evidence" value="ECO:0007669"/>
    <property type="project" value="UniProtKB-UniRule"/>
</dbReference>
<dbReference type="GO" id="GO:0031124">
    <property type="term" value="P:mRNA 3'-end processing"/>
    <property type="evidence" value="ECO:0007669"/>
    <property type="project" value="UniProtKB-UniRule"/>
</dbReference>